<feature type="transmembrane region" description="Helical" evidence="1">
    <location>
        <begin position="90"/>
        <end position="121"/>
    </location>
</feature>
<feature type="domain" description="DUF1468" evidence="2">
    <location>
        <begin position="17"/>
        <end position="152"/>
    </location>
</feature>
<keyword evidence="4" id="KW-1185">Reference proteome</keyword>
<dbReference type="Proteomes" id="UP000198615">
    <property type="component" value="Unassembled WGS sequence"/>
</dbReference>
<evidence type="ECO:0000313" key="3">
    <source>
        <dbReference type="EMBL" id="SDG32850.1"/>
    </source>
</evidence>
<name>A0A8G2EWJ9_9PROT</name>
<dbReference type="AlphaFoldDB" id="A0A8G2EWJ9"/>
<dbReference type="InterPro" id="IPR009936">
    <property type="entry name" value="DUF1468"/>
</dbReference>
<keyword evidence="1" id="KW-1133">Transmembrane helix</keyword>
<evidence type="ECO:0000256" key="1">
    <source>
        <dbReference type="SAM" id="Phobius"/>
    </source>
</evidence>
<keyword evidence="1" id="KW-0472">Membrane</keyword>
<accession>A0A8G2EWJ9</accession>
<keyword evidence="1" id="KW-0812">Transmembrane</keyword>
<evidence type="ECO:0000313" key="4">
    <source>
        <dbReference type="Proteomes" id="UP000198615"/>
    </source>
</evidence>
<evidence type="ECO:0000259" key="2">
    <source>
        <dbReference type="Pfam" id="PF07331"/>
    </source>
</evidence>
<dbReference type="EMBL" id="FNBW01000014">
    <property type="protein sequence ID" value="SDG32850.1"/>
    <property type="molecule type" value="Genomic_DNA"/>
</dbReference>
<feature type="transmembrane region" description="Helical" evidence="1">
    <location>
        <begin position="12"/>
        <end position="31"/>
    </location>
</feature>
<comment type="caution">
    <text evidence="3">The sequence shown here is derived from an EMBL/GenBank/DDBJ whole genome shotgun (WGS) entry which is preliminary data.</text>
</comment>
<sequence>MRPGGRAVRPAMRTLVLPALIIGFSVVVIWASLQLDLSPPMIVGESMQPRVFPIVLMIINMGLAVALALQYRIAPPKQIRLEGRSTWGTIALFGVFFVLTVYVDMIIAIAATVFLMCLLWGERRLPVALAVSVLTPTTVFLLFDKVLQIRFPRGLFTNWYYG</sequence>
<feature type="transmembrane region" description="Helical" evidence="1">
    <location>
        <begin position="127"/>
        <end position="143"/>
    </location>
</feature>
<feature type="transmembrane region" description="Helical" evidence="1">
    <location>
        <begin position="51"/>
        <end position="69"/>
    </location>
</feature>
<dbReference type="Pfam" id="PF07331">
    <property type="entry name" value="TctB"/>
    <property type="match status" value="1"/>
</dbReference>
<reference evidence="3 4" key="1">
    <citation type="submission" date="2016-10" db="EMBL/GenBank/DDBJ databases">
        <authorList>
            <person name="Varghese N."/>
            <person name="Submissions S."/>
        </authorList>
    </citation>
    <scope>NUCLEOTIDE SEQUENCE [LARGE SCALE GENOMIC DNA]</scope>
    <source>
        <strain evidence="3 4">DSM 18839</strain>
    </source>
</reference>
<protein>
    <submittedName>
        <fullName evidence="3">Tripartite tricarboxylate transporter TctB family protein</fullName>
    </submittedName>
</protein>
<gene>
    <name evidence="3" type="ORF">SAMN05660686_04069</name>
</gene>
<proteinExistence type="predicted"/>
<organism evidence="3 4">
    <name type="scientific">Thalassobaculum litoreum DSM 18839</name>
    <dbReference type="NCBI Taxonomy" id="1123362"/>
    <lineage>
        <taxon>Bacteria</taxon>
        <taxon>Pseudomonadati</taxon>
        <taxon>Pseudomonadota</taxon>
        <taxon>Alphaproteobacteria</taxon>
        <taxon>Rhodospirillales</taxon>
        <taxon>Thalassobaculaceae</taxon>
        <taxon>Thalassobaculum</taxon>
    </lineage>
</organism>